<proteinExistence type="predicted"/>
<reference evidence="1 2" key="1">
    <citation type="journal article" date="2012" name="J. Bacteriol.">
        <title>Genome sequence of cold-adapted Pseudomonas mandelii strain JR-1.</title>
        <authorList>
            <person name="Jang S.H."/>
            <person name="Kim J."/>
            <person name="Kim J."/>
            <person name="Hong S."/>
            <person name="Lee C."/>
        </authorList>
    </citation>
    <scope>NUCLEOTIDE SEQUENCE [LARGE SCALE GENOMIC DNA]</scope>
    <source>
        <strain evidence="1 2">JR-1</strain>
    </source>
</reference>
<evidence type="ECO:0000313" key="1">
    <source>
        <dbReference type="EMBL" id="AHZ72654.1"/>
    </source>
</evidence>
<dbReference type="AlphaFoldDB" id="A0A024EI64"/>
<sequence length="79" mass="8429">MGDALTALNLPEAIRVQATKLLGAITQARDLSELLRAAGRAEGFVLGLETVYPLTIVDVENLYVVVEAAVQRRHAELGG</sequence>
<gene>
    <name evidence="1" type="ORF">OU5_5575</name>
</gene>
<dbReference type="Proteomes" id="UP000026913">
    <property type="component" value="Chromosome"/>
</dbReference>
<evidence type="ECO:0000313" key="2">
    <source>
        <dbReference type="Proteomes" id="UP000026913"/>
    </source>
</evidence>
<dbReference type="HOGENOM" id="CLU_195305_0_0_6"/>
<dbReference type="EMBL" id="CP005960">
    <property type="protein sequence ID" value="AHZ72654.1"/>
    <property type="molecule type" value="Genomic_DNA"/>
</dbReference>
<protein>
    <submittedName>
        <fullName evidence="1">Uncharacterized protein</fullName>
    </submittedName>
</protein>
<accession>A0A024EI64</accession>
<name>A0A024EI64_9PSED</name>
<dbReference type="OrthoDB" id="6966858at2"/>
<organism evidence="1 2">
    <name type="scientific">Pseudomonas mandelii JR-1</name>
    <dbReference type="NCBI Taxonomy" id="1147786"/>
    <lineage>
        <taxon>Bacteria</taxon>
        <taxon>Pseudomonadati</taxon>
        <taxon>Pseudomonadota</taxon>
        <taxon>Gammaproteobacteria</taxon>
        <taxon>Pseudomonadales</taxon>
        <taxon>Pseudomonadaceae</taxon>
        <taxon>Pseudomonas</taxon>
    </lineage>
</organism>
<dbReference type="KEGG" id="pman:OU5_5575"/>